<dbReference type="HOGENOM" id="CLU_1618582_0_0_1"/>
<dbReference type="eggNOG" id="ENOG502T6QT">
    <property type="taxonomic scope" value="Eukaryota"/>
</dbReference>
<gene>
    <name evidence="1" type="ORF">MGYG_02514</name>
</gene>
<organism evidence="2">
    <name type="scientific">Arthroderma gypseum (strain ATCC MYA-4604 / CBS 118893)</name>
    <name type="common">Microsporum gypseum</name>
    <dbReference type="NCBI Taxonomy" id="535722"/>
    <lineage>
        <taxon>Eukaryota</taxon>
        <taxon>Fungi</taxon>
        <taxon>Dikarya</taxon>
        <taxon>Ascomycota</taxon>
        <taxon>Pezizomycotina</taxon>
        <taxon>Eurotiomycetes</taxon>
        <taxon>Eurotiomycetidae</taxon>
        <taxon>Onygenales</taxon>
        <taxon>Arthrodermataceae</taxon>
        <taxon>Nannizzia</taxon>
    </lineage>
</organism>
<dbReference type="Proteomes" id="UP000002669">
    <property type="component" value="Unassembled WGS sequence"/>
</dbReference>
<dbReference type="OrthoDB" id="76567at2759"/>
<protein>
    <submittedName>
        <fullName evidence="1">Uncharacterized protein</fullName>
    </submittedName>
</protein>
<evidence type="ECO:0000313" key="1">
    <source>
        <dbReference type="EMBL" id="EFQ99501.1"/>
    </source>
</evidence>
<dbReference type="EMBL" id="DS989823">
    <property type="protein sequence ID" value="EFQ99501.1"/>
    <property type="molecule type" value="Genomic_DNA"/>
</dbReference>
<sequence length="164" mass="18751">MQLGEEIVISGARETENADKSFVKQPDGCFMLRHHNWPILAIEAGLSETEARLTIDARRWLETKWSETETVITIKVGRNLPHISFKRWQHSKPQRVTRSTRQQAKVVEQVEIHYNHPIAEATGGMVIPFKAISGRGPQNSKEHDIIISKTIFEEVARRVAQSFN</sequence>
<dbReference type="GeneID" id="10030286"/>
<dbReference type="RefSeq" id="XP_003174984.1">
    <property type="nucleotide sequence ID" value="XM_003174936.1"/>
</dbReference>
<evidence type="ECO:0000313" key="2">
    <source>
        <dbReference type="Proteomes" id="UP000002669"/>
    </source>
</evidence>
<reference evidence="2" key="1">
    <citation type="journal article" date="2012" name="MBio">
        <title>Comparative genome analysis of Trichophyton rubrum and related dermatophytes reveals candidate genes involved in infection.</title>
        <authorList>
            <person name="Martinez D.A."/>
            <person name="Oliver B.G."/>
            <person name="Graeser Y."/>
            <person name="Goldberg J.M."/>
            <person name="Li W."/>
            <person name="Martinez-Rossi N.M."/>
            <person name="Monod M."/>
            <person name="Shelest E."/>
            <person name="Barton R.C."/>
            <person name="Birch E."/>
            <person name="Brakhage A.A."/>
            <person name="Chen Z."/>
            <person name="Gurr S.J."/>
            <person name="Heiman D."/>
            <person name="Heitman J."/>
            <person name="Kosti I."/>
            <person name="Rossi A."/>
            <person name="Saif S."/>
            <person name="Samalova M."/>
            <person name="Saunders C.W."/>
            <person name="Shea T."/>
            <person name="Summerbell R.C."/>
            <person name="Xu J."/>
            <person name="Young S."/>
            <person name="Zeng Q."/>
            <person name="Birren B.W."/>
            <person name="Cuomo C.A."/>
            <person name="White T.C."/>
        </authorList>
    </citation>
    <scope>NUCLEOTIDE SEQUENCE [LARGE SCALE GENOMIC DNA]</scope>
    <source>
        <strain evidence="2">ATCC MYA-4604 / CBS 118893</strain>
    </source>
</reference>
<dbReference type="AlphaFoldDB" id="E4UMY7"/>
<name>E4UMY7_ARTGP</name>
<accession>E4UMY7</accession>
<dbReference type="InParanoid" id="E4UMY7"/>
<keyword evidence="2" id="KW-1185">Reference proteome</keyword>
<dbReference type="OMA" id="DASWWLE"/>
<proteinExistence type="predicted"/>
<dbReference type="VEuPathDB" id="FungiDB:MGYG_02514"/>